<evidence type="ECO:0000256" key="4">
    <source>
        <dbReference type="ARBA" id="ARBA00022272"/>
    </source>
</evidence>
<evidence type="ECO:0000256" key="1">
    <source>
        <dbReference type="ARBA" id="ARBA00001164"/>
    </source>
</evidence>
<comment type="caution">
    <text evidence="11">The sequence shown here is derived from an EMBL/GenBank/DDBJ whole genome shotgun (WGS) entry which is preliminary data.</text>
</comment>
<dbReference type="PANTHER" id="PTHR42894">
    <property type="entry name" value="N-(5'-PHOSPHORIBOSYL)ANTHRANILATE ISOMERASE"/>
    <property type="match status" value="1"/>
</dbReference>
<evidence type="ECO:0000256" key="3">
    <source>
        <dbReference type="ARBA" id="ARBA00012572"/>
    </source>
</evidence>
<dbReference type="Pfam" id="PF00697">
    <property type="entry name" value="PRAI"/>
    <property type="match status" value="1"/>
</dbReference>
<dbReference type="InterPro" id="IPR013785">
    <property type="entry name" value="Aldolase_TIM"/>
</dbReference>
<evidence type="ECO:0000256" key="5">
    <source>
        <dbReference type="ARBA" id="ARBA00022605"/>
    </source>
</evidence>
<dbReference type="PANTHER" id="PTHR42894:SF1">
    <property type="entry name" value="N-(5'-PHOSPHORIBOSYL)ANTHRANILATE ISOMERASE"/>
    <property type="match status" value="1"/>
</dbReference>
<dbReference type="HAMAP" id="MF_00135">
    <property type="entry name" value="PRAI"/>
    <property type="match status" value="1"/>
</dbReference>
<dbReference type="Proteomes" id="UP000075766">
    <property type="component" value="Unassembled WGS sequence"/>
</dbReference>
<comment type="catalytic activity">
    <reaction evidence="1 9">
        <text>N-(5-phospho-beta-D-ribosyl)anthranilate = 1-(2-carboxyphenylamino)-1-deoxy-D-ribulose 5-phosphate</text>
        <dbReference type="Rhea" id="RHEA:21540"/>
        <dbReference type="ChEBI" id="CHEBI:18277"/>
        <dbReference type="ChEBI" id="CHEBI:58613"/>
        <dbReference type="EC" id="5.3.1.24"/>
    </reaction>
</comment>
<evidence type="ECO:0000256" key="7">
    <source>
        <dbReference type="ARBA" id="ARBA00023141"/>
    </source>
</evidence>
<keyword evidence="12" id="KW-1185">Reference proteome</keyword>
<proteinExistence type="inferred from homology"/>
<dbReference type="EMBL" id="LSYU01000060">
    <property type="protein sequence ID" value="KXX64300.1"/>
    <property type="molecule type" value="Genomic_DNA"/>
</dbReference>
<evidence type="ECO:0000259" key="10">
    <source>
        <dbReference type="Pfam" id="PF00697"/>
    </source>
</evidence>
<dbReference type="NCBIfam" id="NF002299">
    <property type="entry name" value="PRK01222.1-6"/>
    <property type="match status" value="1"/>
</dbReference>
<dbReference type="SUPFAM" id="SSF51366">
    <property type="entry name" value="Ribulose-phoshate binding barrel"/>
    <property type="match status" value="1"/>
</dbReference>
<keyword evidence="6 9" id="KW-0822">Tryptophan biosynthesis</keyword>
<dbReference type="CDD" id="cd00405">
    <property type="entry name" value="PRAI"/>
    <property type="match status" value="1"/>
</dbReference>
<accession>A0ABR5VFY5</accession>
<dbReference type="NCBIfam" id="NF002298">
    <property type="entry name" value="PRK01222.1-4"/>
    <property type="match status" value="1"/>
</dbReference>
<gene>
    <name evidence="9" type="primary">trpF</name>
    <name evidence="11" type="ORF">AY586_14150</name>
</gene>
<dbReference type="InterPro" id="IPR001240">
    <property type="entry name" value="PRAI_dom"/>
</dbReference>
<protein>
    <recommendedName>
        <fullName evidence="4 9">N-(5'-phosphoribosyl)anthranilate isomerase</fullName>
        <shortName evidence="9">PRAI</shortName>
        <ecNumber evidence="3 9">5.3.1.24</ecNumber>
    </recommendedName>
</protein>
<evidence type="ECO:0000313" key="12">
    <source>
        <dbReference type="Proteomes" id="UP000075766"/>
    </source>
</evidence>
<comment type="similarity">
    <text evidence="9">Belongs to the TrpF family.</text>
</comment>
<dbReference type="InterPro" id="IPR011060">
    <property type="entry name" value="RibuloseP-bd_barrel"/>
</dbReference>
<name>A0ABR5VFY5_MARGR</name>
<dbReference type="EC" id="5.3.1.24" evidence="3 9"/>
<keyword evidence="5 9" id="KW-0028">Amino-acid biosynthesis</keyword>
<dbReference type="GO" id="GO:0016853">
    <property type="term" value="F:isomerase activity"/>
    <property type="evidence" value="ECO:0007669"/>
    <property type="project" value="UniProtKB-KW"/>
</dbReference>
<evidence type="ECO:0000256" key="8">
    <source>
        <dbReference type="ARBA" id="ARBA00023235"/>
    </source>
</evidence>
<keyword evidence="7 9" id="KW-0057">Aromatic amino acid biosynthesis</keyword>
<dbReference type="Gene3D" id="3.20.20.70">
    <property type="entry name" value="Aldolase class I"/>
    <property type="match status" value="1"/>
</dbReference>
<feature type="domain" description="N-(5'phosphoribosyl) anthranilate isomerase (PRAI)" evidence="10">
    <location>
        <begin position="6"/>
        <end position="200"/>
    </location>
</feature>
<dbReference type="InterPro" id="IPR044643">
    <property type="entry name" value="TrpF_fam"/>
</dbReference>
<evidence type="ECO:0000256" key="2">
    <source>
        <dbReference type="ARBA" id="ARBA00004664"/>
    </source>
</evidence>
<sequence>MIRTRVKICGLTCAADIDAVAAAGADAVGLVFHPDSPRAVSIAQARSLCERLPPFVTAVGLFVDADPERVRETLRQVPLELLQFHGEEPPEYCAAFARRWIKAVRMRPGIVLEAVRARYAGAAGLLLDTYRAGVAGGTGERFDWARIPQALRGEIVLAGGLAPDNVAAAIAAVRPFGVDVSGGVEASKGVKDHAKISAFMTGVRDGDRCR</sequence>
<reference evidence="11 12" key="1">
    <citation type="submission" date="2016-02" db="EMBL/GenBank/DDBJ databases">
        <title>Genome sequence of Marichromatium gracile YL-28, a purple sulfur bacterium.</title>
        <authorList>
            <person name="Zhao C."/>
            <person name="Hong X."/>
            <person name="Chen S."/>
            <person name="Yang S."/>
        </authorList>
    </citation>
    <scope>NUCLEOTIDE SEQUENCE [LARGE SCALE GENOMIC DNA]</scope>
    <source>
        <strain evidence="11 12">YL28</strain>
    </source>
</reference>
<comment type="pathway">
    <text evidence="2 9">Amino-acid biosynthesis; L-tryptophan biosynthesis; L-tryptophan from chorismate: step 3/5.</text>
</comment>
<evidence type="ECO:0000313" key="11">
    <source>
        <dbReference type="EMBL" id="KXX64300.1"/>
    </source>
</evidence>
<evidence type="ECO:0000256" key="6">
    <source>
        <dbReference type="ARBA" id="ARBA00022822"/>
    </source>
</evidence>
<evidence type="ECO:0000256" key="9">
    <source>
        <dbReference type="HAMAP-Rule" id="MF_00135"/>
    </source>
</evidence>
<organism evidence="11 12">
    <name type="scientific">Marichromatium gracile</name>
    <name type="common">Chromatium gracile</name>
    <dbReference type="NCBI Taxonomy" id="1048"/>
    <lineage>
        <taxon>Bacteria</taxon>
        <taxon>Pseudomonadati</taxon>
        <taxon>Pseudomonadota</taxon>
        <taxon>Gammaproteobacteria</taxon>
        <taxon>Chromatiales</taxon>
        <taxon>Chromatiaceae</taxon>
        <taxon>Marichromatium</taxon>
    </lineage>
</organism>
<keyword evidence="8 9" id="KW-0413">Isomerase</keyword>